<feature type="chain" id="PRO_5016100407" description="Outer membrane beta-barrel porin/alpha-amylase" evidence="1">
    <location>
        <begin position="29"/>
        <end position="351"/>
    </location>
</feature>
<comment type="caution">
    <text evidence="2">The sequence shown here is derived from an EMBL/GenBank/DDBJ whole genome shotgun (WGS) entry which is preliminary data.</text>
</comment>
<feature type="signal peptide" evidence="1">
    <location>
        <begin position="1"/>
        <end position="28"/>
    </location>
</feature>
<keyword evidence="3" id="KW-1185">Reference proteome</keyword>
<dbReference type="AlphaFoldDB" id="A0A2W7QR80"/>
<protein>
    <recommendedName>
        <fullName evidence="4">Outer membrane beta-barrel porin/alpha-amylase</fullName>
    </recommendedName>
</protein>
<keyword evidence="1" id="KW-0732">Signal</keyword>
<name>A0A2W7QR80_9BACT</name>
<proteinExistence type="predicted"/>
<organism evidence="2 3">
    <name type="scientific">Algoriphagus chordae</name>
    <dbReference type="NCBI Taxonomy" id="237019"/>
    <lineage>
        <taxon>Bacteria</taxon>
        <taxon>Pseudomonadati</taxon>
        <taxon>Bacteroidota</taxon>
        <taxon>Cytophagia</taxon>
        <taxon>Cytophagales</taxon>
        <taxon>Cyclobacteriaceae</taxon>
        <taxon>Algoriphagus</taxon>
    </lineage>
</organism>
<evidence type="ECO:0000313" key="2">
    <source>
        <dbReference type="EMBL" id="PZX48540.1"/>
    </source>
</evidence>
<sequence>MKTIISCQLLFLTMILSLGLTSGNKANAQGAQKIFNPLYEDYYDSLKNMDYPYLFPILGAGAAKRGYDLPYAWGASIIYFTQTQEILINETLVGFGGSELVDVSRFINFGPTIANTNAVSFRPDLWVLPFLNVYGILGGGNTQTNVTLLSPIGFETSQKFSVSSFGFGATLTGAVGPIWIAWDNNYNFADVSVVVEPVPAFNSGLRIGHTIPSINNPQRNLSVWAGVFYQNIQSDTRGNISISDLVPNIGDGAIIQDLDEWADGLPPAQRVVVKQIIRKIEDAAAGVDIGDAQIEYKLDKEVAAPLNLILGAQYQFDKNWMLRSELGVFGKRSQFLLNLNYRFAGIFKKKS</sequence>
<accession>A0A2W7QR80</accession>
<evidence type="ECO:0008006" key="4">
    <source>
        <dbReference type="Google" id="ProtNLM"/>
    </source>
</evidence>
<dbReference type="RefSeq" id="WP_245942365.1">
    <property type="nucleotide sequence ID" value="NZ_QKZT01000019.1"/>
</dbReference>
<evidence type="ECO:0000313" key="3">
    <source>
        <dbReference type="Proteomes" id="UP000248882"/>
    </source>
</evidence>
<gene>
    <name evidence="2" type="ORF">LV85_03610</name>
</gene>
<reference evidence="2 3" key="1">
    <citation type="submission" date="2018-06" db="EMBL/GenBank/DDBJ databases">
        <title>Genomic Encyclopedia of Archaeal and Bacterial Type Strains, Phase II (KMG-II): from individual species to whole genera.</title>
        <authorList>
            <person name="Goeker M."/>
        </authorList>
    </citation>
    <scope>NUCLEOTIDE SEQUENCE [LARGE SCALE GENOMIC DNA]</scope>
    <source>
        <strain evidence="2 3">DSM 19830</strain>
    </source>
</reference>
<dbReference type="EMBL" id="QKZT01000019">
    <property type="protein sequence ID" value="PZX48540.1"/>
    <property type="molecule type" value="Genomic_DNA"/>
</dbReference>
<dbReference type="Proteomes" id="UP000248882">
    <property type="component" value="Unassembled WGS sequence"/>
</dbReference>
<evidence type="ECO:0000256" key="1">
    <source>
        <dbReference type="SAM" id="SignalP"/>
    </source>
</evidence>